<dbReference type="EMBL" id="JAAZSQ010000001">
    <property type="protein sequence ID" value="NKX53339.1"/>
    <property type="molecule type" value="Genomic_DNA"/>
</dbReference>
<gene>
    <name evidence="2" type="ORF">HGG74_02060</name>
</gene>
<organism evidence="2 3">
    <name type="scientific">Arthrobacter mobilis</name>
    <dbReference type="NCBI Taxonomy" id="2724944"/>
    <lineage>
        <taxon>Bacteria</taxon>
        <taxon>Bacillati</taxon>
        <taxon>Actinomycetota</taxon>
        <taxon>Actinomycetes</taxon>
        <taxon>Micrococcales</taxon>
        <taxon>Micrococcaceae</taxon>
        <taxon>Arthrobacter</taxon>
    </lineage>
</organism>
<feature type="signal peptide" evidence="1">
    <location>
        <begin position="1"/>
        <end position="27"/>
    </location>
</feature>
<sequence>MRTLPLSGLAGSAMILGLLCGASPAAAATAGPATTAAPGLSIELPEDAGLLAGGAGTSITVTFQCTAGESYNMFVELAQVVEEGRTATGTGFTGPGTCTGSSQTEDLLVVAGGGFYAFREGEAVARASVSVCPNGQTCGQAMDAGVLELREALPN</sequence>
<keyword evidence="1" id="KW-0732">Signal</keyword>
<accession>A0A7X6HBK0</accession>
<evidence type="ECO:0000256" key="1">
    <source>
        <dbReference type="SAM" id="SignalP"/>
    </source>
</evidence>
<reference evidence="2 3" key="1">
    <citation type="submission" date="2020-04" db="EMBL/GenBank/DDBJ databases">
        <title>Arthrobacter sp. nov.</title>
        <authorList>
            <person name="Liu S."/>
        </authorList>
    </citation>
    <scope>NUCLEOTIDE SEQUENCE [LARGE SCALE GENOMIC DNA]</scope>
    <source>
        <strain evidence="2 3">E918</strain>
    </source>
</reference>
<proteinExistence type="predicted"/>
<dbReference type="RefSeq" id="WP_168484657.1">
    <property type="nucleotide sequence ID" value="NZ_JAAZSQ010000001.1"/>
</dbReference>
<dbReference type="Proteomes" id="UP000544090">
    <property type="component" value="Unassembled WGS sequence"/>
</dbReference>
<name>A0A7X6HBK0_9MICC</name>
<keyword evidence="3" id="KW-1185">Reference proteome</keyword>
<evidence type="ECO:0000313" key="3">
    <source>
        <dbReference type="Proteomes" id="UP000544090"/>
    </source>
</evidence>
<dbReference type="AlphaFoldDB" id="A0A7X6HBK0"/>
<evidence type="ECO:0000313" key="2">
    <source>
        <dbReference type="EMBL" id="NKX53339.1"/>
    </source>
</evidence>
<protein>
    <submittedName>
        <fullName evidence="2">Uncharacterized protein</fullName>
    </submittedName>
</protein>
<comment type="caution">
    <text evidence="2">The sequence shown here is derived from an EMBL/GenBank/DDBJ whole genome shotgun (WGS) entry which is preliminary data.</text>
</comment>
<feature type="chain" id="PRO_5031567232" evidence="1">
    <location>
        <begin position="28"/>
        <end position="155"/>
    </location>
</feature>